<reference evidence="3" key="1">
    <citation type="submission" date="2019-08" db="EMBL/GenBank/DDBJ databases">
        <authorList>
            <person name="Kucharzyk K."/>
            <person name="Murdoch R.W."/>
            <person name="Higgins S."/>
            <person name="Loffler F."/>
        </authorList>
    </citation>
    <scope>NUCLEOTIDE SEQUENCE</scope>
</reference>
<protein>
    <recommendedName>
        <fullName evidence="2">HEPN domain-containing protein</fullName>
    </recommendedName>
</protein>
<feature type="domain" description="HEPN" evidence="2">
    <location>
        <begin position="1"/>
        <end position="76"/>
    </location>
</feature>
<proteinExistence type="inferred from homology"/>
<gene>
    <name evidence="3" type="ORF">SDC9_101119</name>
</gene>
<dbReference type="EMBL" id="VSSQ01014756">
    <property type="protein sequence ID" value="MPM54341.1"/>
    <property type="molecule type" value="Genomic_DNA"/>
</dbReference>
<evidence type="ECO:0000313" key="3">
    <source>
        <dbReference type="EMBL" id="MPM54341.1"/>
    </source>
</evidence>
<dbReference type="PANTHER" id="PTHR36565">
    <property type="entry name" value="UPF0332 PROTEIN TM_1000"/>
    <property type="match status" value="1"/>
</dbReference>
<organism evidence="3">
    <name type="scientific">bioreactor metagenome</name>
    <dbReference type="NCBI Taxonomy" id="1076179"/>
    <lineage>
        <taxon>unclassified sequences</taxon>
        <taxon>metagenomes</taxon>
        <taxon>ecological metagenomes</taxon>
    </lineage>
</organism>
<evidence type="ECO:0000256" key="1">
    <source>
        <dbReference type="ARBA" id="ARBA00038248"/>
    </source>
</evidence>
<dbReference type="PANTHER" id="PTHR36565:SF1">
    <property type="entry name" value="UPF0332 PROTEIN TM_1000"/>
    <property type="match status" value="1"/>
</dbReference>
<dbReference type="InterPro" id="IPR007842">
    <property type="entry name" value="HEPN_dom"/>
</dbReference>
<evidence type="ECO:0000259" key="2">
    <source>
        <dbReference type="Pfam" id="PF05168"/>
    </source>
</evidence>
<comment type="caution">
    <text evidence="3">The sequence shown here is derived from an EMBL/GenBank/DDBJ whole genome shotgun (WGS) entry which is preliminary data.</text>
</comment>
<comment type="similarity">
    <text evidence="1">Belongs to the UPF0332 family.</text>
</comment>
<dbReference type="Gene3D" id="1.20.120.330">
    <property type="entry name" value="Nucleotidyltransferases domain 2"/>
    <property type="match status" value="1"/>
</dbReference>
<sequence length="80" mass="9223">MLIKNKFEAHTHAGVKQLLGLHFVTTGKLAPDYARFYAQLFNNRIAGDYDDFVVFDKETVNVIIPQAQQFIRAIEELLIR</sequence>
<dbReference type="InterPro" id="IPR052226">
    <property type="entry name" value="UPF0332_toxin"/>
</dbReference>
<name>A0A645APU0_9ZZZZ</name>
<dbReference type="Pfam" id="PF05168">
    <property type="entry name" value="HEPN"/>
    <property type="match status" value="1"/>
</dbReference>
<accession>A0A645APU0</accession>
<dbReference type="AlphaFoldDB" id="A0A645APU0"/>